<dbReference type="EnsemblPlants" id="ONIVA08G05590.1">
    <property type="protein sequence ID" value="ONIVA08G05590.1"/>
    <property type="gene ID" value="ONIVA08G05590"/>
</dbReference>
<reference evidence="8" key="1">
    <citation type="submission" date="2015-04" db="UniProtKB">
        <authorList>
            <consortium name="EnsemblPlants"/>
        </authorList>
    </citation>
    <scope>IDENTIFICATION</scope>
    <source>
        <strain evidence="8">SL10</strain>
    </source>
</reference>
<feature type="region of interest" description="Disordered" evidence="7">
    <location>
        <begin position="129"/>
        <end position="193"/>
    </location>
</feature>
<evidence type="ECO:0000256" key="3">
    <source>
        <dbReference type="ARBA" id="ARBA00023125"/>
    </source>
</evidence>
<keyword evidence="3 6" id="KW-0238">DNA-binding</keyword>
<evidence type="ECO:0000256" key="7">
    <source>
        <dbReference type="SAM" id="MobiDB-lite"/>
    </source>
</evidence>
<dbReference type="GO" id="GO:0003700">
    <property type="term" value="F:DNA-binding transcription factor activity"/>
    <property type="evidence" value="ECO:0007669"/>
    <property type="project" value="UniProtKB-UniRule"/>
</dbReference>
<evidence type="ECO:0000256" key="6">
    <source>
        <dbReference type="RuleBase" id="RU367155"/>
    </source>
</evidence>
<protein>
    <recommendedName>
        <fullName evidence="6">Nuclear transcription factor Y subunit</fullName>
    </recommendedName>
</protein>
<organism evidence="8">
    <name type="scientific">Oryza nivara</name>
    <name type="common">Indian wild rice</name>
    <name type="synonym">Oryza sativa f. spontanea</name>
    <dbReference type="NCBI Taxonomy" id="4536"/>
    <lineage>
        <taxon>Eukaryota</taxon>
        <taxon>Viridiplantae</taxon>
        <taxon>Streptophyta</taxon>
        <taxon>Embryophyta</taxon>
        <taxon>Tracheophyta</taxon>
        <taxon>Spermatophyta</taxon>
        <taxon>Magnoliopsida</taxon>
        <taxon>Liliopsida</taxon>
        <taxon>Poales</taxon>
        <taxon>Poaceae</taxon>
        <taxon>BOP clade</taxon>
        <taxon>Oryzoideae</taxon>
        <taxon>Oryzeae</taxon>
        <taxon>Oryzinae</taxon>
        <taxon>Oryza</taxon>
    </lineage>
</organism>
<dbReference type="Proteomes" id="UP000006591">
    <property type="component" value="Chromosome 8"/>
</dbReference>
<dbReference type="Gene3D" id="6.10.250.2430">
    <property type="match status" value="1"/>
</dbReference>
<reference evidence="8" key="2">
    <citation type="submission" date="2018-04" db="EMBL/GenBank/DDBJ databases">
        <title>OnivRS2 (Oryza nivara Reference Sequence Version 2).</title>
        <authorList>
            <person name="Zhang J."/>
            <person name="Kudrna D."/>
            <person name="Lee S."/>
            <person name="Talag J."/>
            <person name="Rajasekar S."/>
            <person name="Welchert J."/>
            <person name="Hsing Y.-I."/>
            <person name="Wing R.A."/>
        </authorList>
    </citation>
    <scope>NUCLEOTIDE SEQUENCE [LARGE SCALE GENOMIC DNA]</scope>
    <source>
        <strain evidence="8">SL10</strain>
    </source>
</reference>
<sequence>MKPDGETQLRPTAAGHPDPGLGTSSAEYVASLGPATAPVSYPYISTYYGGIYGAYSGQPLVNAALMAMPPHSVPLVTDAVVEPIYVNARQYHGILRRRQSRAKAESENKANKIRKPYLHESRHLHALKRARGSGGRFLNSKAVEGKQDTKSVDKKDGAVPSEEKRDKKLANSIIKLENSSPTTQPGADAFDVV</sequence>
<dbReference type="PROSITE" id="PS51152">
    <property type="entry name" value="NFYA_HAP2_2"/>
    <property type="match status" value="1"/>
</dbReference>
<keyword evidence="9" id="KW-1185">Reference proteome</keyword>
<keyword evidence="2 6" id="KW-0805">Transcription regulation</keyword>
<comment type="similarity">
    <text evidence="6">Belongs to the NFYA/HAP2 subunit family.</text>
</comment>
<feature type="compositionally biased region" description="Basic and acidic residues" evidence="7">
    <location>
        <begin position="143"/>
        <end position="169"/>
    </location>
</feature>
<dbReference type="Gramene" id="ONIVA08G05590.1">
    <property type="protein sequence ID" value="ONIVA08G05590.1"/>
    <property type="gene ID" value="ONIVA08G05590"/>
</dbReference>
<evidence type="ECO:0000256" key="5">
    <source>
        <dbReference type="ARBA" id="ARBA00023242"/>
    </source>
</evidence>
<dbReference type="GO" id="GO:0005634">
    <property type="term" value="C:nucleus"/>
    <property type="evidence" value="ECO:0007669"/>
    <property type="project" value="UniProtKB-SubCell"/>
</dbReference>
<dbReference type="Pfam" id="PF02045">
    <property type="entry name" value="CBFB_NFYA"/>
    <property type="match status" value="1"/>
</dbReference>
<dbReference type="HOGENOM" id="CLU_065504_1_0_1"/>
<accession>A0A0E0I860</accession>
<comment type="subunit">
    <text evidence="6">Heterotrimer.</text>
</comment>
<keyword evidence="4 6" id="KW-0804">Transcription</keyword>
<dbReference type="STRING" id="4536.A0A0E0I860"/>
<dbReference type="SMART" id="SM00521">
    <property type="entry name" value="CBF"/>
    <property type="match status" value="1"/>
</dbReference>
<dbReference type="AlphaFoldDB" id="A0A0E0I860"/>
<evidence type="ECO:0000256" key="4">
    <source>
        <dbReference type="ARBA" id="ARBA00023163"/>
    </source>
</evidence>
<dbReference type="InterPro" id="IPR001289">
    <property type="entry name" value="NFYA"/>
</dbReference>
<evidence type="ECO:0000313" key="8">
    <source>
        <dbReference type="EnsemblPlants" id="ONIVA08G05590.1"/>
    </source>
</evidence>
<evidence type="ECO:0000313" key="9">
    <source>
        <dbReference type="Proteomes" id="UP000006591"/>
    </source>
</evidence>
<evidence type="ECO:0000256" key="1">
    <source>
        <dbReference type="ARBA" id="ARBA00004123"/>
    </source>
</evidence>
<evidence type="ECO:0000256" key="2">
    <source>
        <dbReference type="ARBA" id="ARBA00023015"/>
    </source>
</evidence>
<keyword evidence="5 6" id="KW-0539">Nucleus</keyword>
<dbReference type="PANTHER" id="PTHR12632">
    <property type="entry name" value="TRANSCRIPTION FACTOR NF-Y ALPHA-RELATED"/>
    <property type="match status" value="1"/>
</dbReference>
<proteinExistence type="inferred from homology"/>
<dbReference type="GO" id="GO:0003677">
    <property type="term" value="F:DNA binding"/>
    <property type="evidence" value="ECO:0007669"/>
    <property type="project" value="UniProtKB-KW"/>
</dbReference>
<name>A0A0E0I860_ORYNI</name>
<dbReference type="eggNOG" id="KOG1561">
    <property type="taxonomic scope" value="Eukaryota"/>
</dbReference>
<dbReference type="PRINTS" id="PR00616">
    <property type="entry name" value="CCAATSUBUNTB"/>
</dbReference>
<feature type="region of interest" description="Disordered" evidence="7">
    <location>
        <begin position="1"/>
        <end position="22"/>
    </location>
</feature>
<dbReference type="OMA" id="VAYPYIG"/>
<comment type="subcellular location">
    <subcellularLocation>
        <location evidence="1 6">Nucleus</location>
    </subcellularLocation>
</comment>
<comment type="function">
    <text evidence="6">Component of the sequence-specific heterotrimeric transcription factor (NF-Y) which specifically recognizes a 5'-CCAAT-3' box motif found in the promoters of its target genes.</text>
</comment>